<reference evidence="6 7" key="1">
    <citation type="submission" date="2018-06" db="EMBL/GenBank/DDBJ databases">
        <title>Whole genome sequencing of Candida tropicalis (genome annotated by CSBL at Korea University).</title>
        <authorList>
            <person name="Ahn J."/>
        </authorList>
    </citation>
    <scope>NUCLEOTIDE SEQUENCE [LARGE SCALE GENOMIC DNA]</scope>
    <source>
        <strain evidence="6 7">ATCC 20962</strain>
    </source>
</reference>
<accession>A0A367XZL1</accession>
<dbReference type="PANTHER" id="PTHR13390">
    <property type="entry name" value="LIPASE"/>
    <property type="match status" value="1"/>
</dbReference>
<dbReference type="GO" id="GO:0016298">
    <property type="term" value="F:lipase activity"/>
    <property type="evidence" value="ECO:0007669"/>
    <property type="project" value="InterPro"/>
</dbReference>
<dbReference type="AlphaFoldDB" id="A0A367XZL1"/>
<dbReference type="GO" id="GO:0005811">
    <property type="term" value="C:lipid droplet"/>
    <property type="evidence" value="ECO:0007669"/>
    <property type="project" value="UniProtKB-SubCell"/>
</dbReference>
<evidence type="ECO:0000313" key="6">
    <source>
        <dbReference type="EMBL" id="RCK59024.1"/>
    </source>
</evidence>
<evidence type="ECO:0000256" key="1">
    <source>
        <dbReference type="ARBA" id="ARBA00004502"/>
    </source>
</evidence>
<dbReference type="GO" id="GO:0019915">
    <property type="term" value="P:lipid storage"/>
    <property type="evidence" value="ECO:0007669"/>
    <property type="project" value="InterPro"/>
</dbReference>
<dbReference type="SUPFAM" id="SSF53474">
    <property type="entry name" value="alpha/beta-Hydrolases"/>
    <property type="match status" value="1"/>
</dbReference>
<dbReference type="EMBL" id="QLNQ01000027">
    <property type="protein sequence ID" value="RCK59024.1"/>
    <property type="molecule type" value="Genomic_DNA"/>
</dbReference>
<gene>
    <name evidence="6" type="ORF">Cantr_07830</name>
</gene>
<sequence length="344" mass="39499">MFRLLVTNNLTKMSVTYINTTPKTPVYHRPAKTAKPSNDILILIPGNPGLVDFYITYLDLIHAQFPHFEVLCIGHAGFLKSGAKNVTYDLGFQIEHKYEIVKQLVLSKNERKIVPNLYFLHHSMGSFVYQRALQKMYADKTLHGAFNVRFSGFITPTITDIAASPSGQKLTTLMKWNVPFVQIAVLLSFVLGLLPDFVLRGLIKYHLITRKVGDRAIDSSSYENSIEGVYKLLQSETIINQALTMAQEEMRYIALDIDVNDWYFKNSDKLGIKNWMFFAKNDHWVHDETRDFLIDRYHDDKVTVCEVCEDTENPITHSFCVTQSEQFAGITIDRIKKICDLDLD</sequence>
<dbReference type="Pfam" id="PF10230">
    <property type="entry name" value="LIDHydrolase"/>
    <property type="match status" value="1"/>
</dbReference>
<dbReference type="InterPro" id="IPR019363">
    <property type="entry name" value="LDAH"/>
</dbReference>
<comment type="similarity">
    <text evidence="2">Belongs to the AB hydrolase superfamily. LDAH family.</text>
</comment>
<keyword evidence="5" id="KW-0812">Transmembrane</keyword>
<evidence type="ECO:0000256" key="3">
    <source>
        <dbReference type="ARBA" id="ARBA00022677"/>
    </source>
</evidence>
<keyword evidence="5" id="KW-1133">Transmembrane helix</keyword>
<evidence type="ECO:0008006" key="8">
    <source>
        <dbReference type="Google" id="ProtNLM"/>
    </source>
</evidence>
<dbReference type="Proteomes" id="UP000253472">
    <property type="component" value="Unassembled WGS sequence"/>
</dbReference>
<keyword evidence="7" id="KW-1185">Reference proteome</keyword>
<dbReference type="OrthoDB" id="448051at2759"/>
<keyword evidence="5" id="KW-0472">Membrane</keyword>
<keyword evidence="4" id="KW-0378">Hydrolase</keyword>
<evidence type="ECO:0000313" key="7">
    <source>
        <dbReference type="Proteomes" id="UP000253472"/>
    </source>
</evidence>
<keyword evidence="3" id="KW-0551">Lipid droplet</keyword>
<protein>
    <recommendedName>
        <fullName evidence="8">Lipid droplet-associated hydrolase</fullName>
    </recommendedName>
</protein>
<evidence type="ECO:0000256" key="2">
    <source>
        <dbReference type="ARBA" id="ARBA00008300"/>
    </source>
</evidence>
<evidence type="ECO:0000256" key="5">
    <source>
        <dbReference type="SAM" id="Phobius"/>
    </source>
</evidence>
<dbReference type="PANTHER" id="PTHR13390:SF0">
    <property type="entry name" value="LIPID DROPLET-ASSOCIATED HYDROLASE"/>
    <property type="match status" value="1"/>
</dbReference>
<comment type="caution">
    <text evidence="6">The sequence shown here is derived from an EMBL/GenBank/DDBJ whole genome shotgun (WGS) entry which is preliminary data.</text>
</comment>
<dbReference type="InterPro" id="IPR029058">
    <property type="entry name" value="AB_hydrolase_fold"/>
</dbReference>
<name>A0A367XZL1_9ASCO</name>
<feature type="transmembrane region" description="Helical" evidence="5">
    <location>
        <begin position="180"/>
        <end position="203"/>
    </location>
</feature>
<evidence type="ECO:0000256" key="4">
    <source>
        <dbReference type="ARBA" id="ARBA00022801"/>
    </source>
</evidence>
<proteinExistence type="inferred from homology"/>
<comment type="subcellular location">
    <subcellularLocation>
        <location evidence="1">Lipid droplet</location>
    </subcellularLocation>
</comment>
<organism evidence="6 7">
    <name type="scientific">Candida viswanathii</name>
    <dbReference type="NCBI Taxonomy" id="5486"/>
    <lineage>
        <taxon>Eukaryota</taxon>
        <taxon>Fungi</taxon>
        <taxon>Dikarya</taxon>
        <taxon>Ascomycota</taxon>
        <taxon>Saccharomycotina</taxon>
        <taxon>Pichiomycetes</taxon>
        <taxon>Debaryomycetaceae</taxon>
        <taxon>Candida/Lodderomyces clade</taxon>
        <taxon>Candida</taxon>
    </lineage>
</organism>